<protein>
    <submittedName>
        <fullName evidence="2">Uncharacterized protein</fullName>
    </submittedName>
</protein>
<dbReference type="RefSeq" id="XP_007782150.1">
    <property type="nucleotide sequence ID" value="XM_007783960.1"/>
</dbReference>
<evidence type="ECO:0000256" key="1">
    <source>
        <dbReference type="SAM" id="MobiDB-lite"/>
    </source>
</evidence>
<evidence type="ECO:0000313" key="2">
    <source>
        <dbReference type="EMBL" id="EON66833.1"/>
    </source>
</evidence>
<dbReference type="AlphaFoldDB" id="R7YY96"/>
<feature type="region of interest" description="Disordered" evidence="1">
    <location>
        <begin position="1"/>
        <end position="22"/>
    </location>
</feature>
<dbReference type="OrthoDB" id="10549487at2759"/>
<organism evidence="2 3">
    <name type="scientific">Coniosporium apollinis (strain CBS 100218)</name>
    <name type="common">Rock-inhabiting black yeast</name>
    <dbReference type="NCBI Taxonomy" id="1168221"/>
    <lineage>
        <taxon>Eukaryota</taxon>
        <taxon>Fungi</taxon>
        <taxon>Dikarya</taxon>
        <taxon>Ascomycota</taxon>
        <taxon>Pezizomycotina</taxon>
        <taxon>Dothideomycetes</taxon>
        <taxon>Dothideomycetes incertae sedis</taxon>
        <taxon>Coniosporium</taxon>
    </lineage>
</organism>
<feature type="region of interest" description="Disordered" evidence="1">
    <location>
        <begin position="61"/>
        <end position="82"/>
    </location>
</feature>
<keyword evidence="3" id="KW-1185">Reference proteome</keyword>
<dbReference type="Proteomes" id="UP000016924">
    <property type="component" value="Unassembled WGS sequence"/>
</dbReference>
<proteinExistence type="predicted"/>
<name>R7YY96_CONA1</name>
<evidence type="ECO:0000313" key="3">
    <source>
        <dbReference type="Proteomes" id="UP000016924"/>
    </source>
</evidence>
<sequence length="103" mass="11793">MSSYEDNIEGTIMSPATLGDFNNDTSVQISQIIHMLRQVQEAQKNMMKRVKKVERALAKVKDDLKSTTSRDNSRAKKRKRNDDGDMYDLVLEHYEADVAATWA</sequence>
<dbReference type="HOGENOM" id="CLU_2263589_0_0_1"/>
<gene>
    <name evidence="2" type="ORF">W97_06235</name>
</gene>
<accession>R7YY96</accession>
<reference evidence="3" key="1">
    <citation type="submission" date="2012-06" db="EMBL/GenBank/DDBJ databases">
        <title>The genome sequence of Coniosporium apollinis CBS 100218.</title>
        <authorList>
            <consortium name="The Broad Institute Genome Sequencing Platform"/>
            <person name="Cuomo C."/>
            <person name="Gorbushina A."/>
            <person name="Noack S."/>
            <person name="Walker B."/>
            <person name="Young S.K."/>
            <person name="Zeng Q."/>
            <person name="Gargeya S."/>
            <person name="Fitzgerald M."/>
            <person name="Haas B."/>
            <person name="Abouelleil A."/>
            <person name="Alvarado L."/>
            <person name="Arachchi H.M."/>
            <person name="Berlin A.M."/>
            <person name="Chapman S.B."/>
            <person name="Goldberg J."/>
            <person name="Griggs A."/>
            <person name="Gujja S."/>
            <person name="Hansen M."/>
            <person name="Howarth C."/>
            <person name="Imamovic A."/>
            <person name="Larimer J."/>
            <person name="McCowan C."/>
            <person name="Montmayeur A."/>
            <person name="Murphy C."/>
            <person name="Neiman D."/>
            <person name="Pearson M."/>
            <person name="Priest M."/>
            <person name="Roberts A."/>
            <person name="Saif S."/>
            <person name="Shea T."/>
            <person name="Sisk P."/>
            <person name="Sykes S."/>
            <person name="Wortman J."/>
            <person name="Nusbaum C."/>
            <person name="Birren B."/>
        </authorList>
    </citation>
    <scope>NUCLEOTIDE SEQUENCE [LARGE SCALE GENOMIC DNA]</scope>
    <source>
        <strain evidence="3">CBS 100218</strain>
    </source>
</reference>
<dbReference type="GeneID" id="19903546"/>
<dbReference type="EMBL" id="JH767583">
    <property type="protein sequence ID" value="EON66833.1"/>
    <property type="molecule type" value="Genomic_DNA"/>
</dbReference>